<organism evidence="1 2">
    <name type="scientific">Paragonimus skrjabini miyazakii</name>
    <dbReference type="NCBI Taxonomy" id="59628"/>
    <lineage>
        <taxon>Eukaryota</taxon>
        <taxon>Metazoa</taxon>
        <taxon>Spiralia</taxon>
        <taxon>Lophotrochozoa</taxon>
        <taxon>Platyhelminthes</taxon>
        <taxon>Trematoda</taxon>
        <taxon>Digenea</taxon>
        <taxon>Plagiorchiida</taxon>
        <taxon>Troglotremata</taxon>
        <taxon>Troglotrematidae</taxon>
        <taxon>Paragonimus</taxon>
    </lineage>
</organism>
<dbReference type="Proteomes" id="UP000822476">
    <property type="component" value="Unassembled WGS sequence"/>
</dbReference>
<keyword evidence="2" id="KW-1185">Reference proteome</keyword>
<name>A0A8S9YWM0_9TREM</name>
<dbReference type="EMBL" id="JTDE01004074">
    <property type="protein sequence ID" value="KAF7255327.1"/>
    <property type="molecule type" value="Genomic_DNA"/>
</dbReference>
<gene>
    <name evidence="1" type="ORF">EG68_07579</name>
</gene>
<dbReference type="AlphaFoldDB" id="A0A8S9YWM0"/>
<evidence type="ECO:0000313" key="2">
    <source>
        <dbReference type="Proteomes" id="UP000822476"/>
    </source>
</evidence>
<evidence type="ECO:0000313" key="1">
    <source>
        <dbReference type="EMBL" id="KAF7255327.1"/>
    </source>
</evidence>
<comment type="caution">
    <text evidence="1">The sequence shown here is derived from an EMBL/GenBank/DDBJ whole genome shotgun (WGS) entry which is preliminary data.</text>
</comment>
<accession>A0A8S9YWM0</accession>
<reference evidence="1" key="1">
    <citation type="submission" date="2019-07" db="EMBL/GenBank/DDBJ databases">
        <title>Annotation for the trematode Paragonimus miyazaki's.</title>
        <authorList>
            <person name="Choi Y.-J."/>
        </authorList>
    </citation>
    <scope>NUCLEOTIDE SEQUENCE</scope>
    <source>
        <strain evidence="1">Japan</strain>
    </source>
</reference>
<protein>
    <submittedName>
        <fullName evidence="1">Uncharacterized protein</fullName>
    </submittedName>
</protein>
<proteinExistence type="predicted"/>
<sequence length="109" mass="12449">MIQSADDLPNRSMKNVHVSLANPIKLARISLVSMWGSGFVNGNLVASPIALINFFRLEYIRKTVSYQVFIYHNRKARRGEGTNLYECEIGKRQIASQLNRSGQDWSEYV</sequence>